<proteinExistence type="predicted"/>
<gene>
    <name evidence="3" type="ORF">H8E19_04490</name>
</gene>
<sequence length="441" mass="48035">MDKAKIWFMDARANRFLESTAIKGRQILEHSGWLDNLNSGDIVAVKTHMGEAYNVGYLRPVIVRTLVEALKERGCRPFVTDTTTMPYHPWISRTLAIDHLETANRNGFNQGTMDCPVIIADGWLGTDDVIVDLEGRGTHLNKQFVARAIADADAFISVAHFKGHPAGGYGGALKNIGVGGASKRGKMNLHGALAGDKPVIDVNLCPGRECDWWETCQDCCPEGGIQITDKGLEVDQESCVYCFACANLCINMAGKGAIQRFDHLPALGRRIADSALAAMMTKEEGKAFFLNYAIDISPSCDCYGWTDTPIVNGLGILASLDPVAVDKACIEMMNQAPGLINSEAEDFDALAPGSKKLNMIKGKDVEAQIYGGVENGLGTTDYVIKEVPLDRSQAAIAKFYPEIRAKKLKPMYERNHPLSNLDTASFGKTTEGVENPKYPKK</sequence>
<evidence type="ECO:0000313" key="4">
    <source>
        <dbReference type="Proteomes" id="UP000650524"/>
    </source>
</evidence>
<name>A0A8J6MZF6_9DELT</name>
<dbReference type="InterPro" id="IPR017896">
    <property type="entry name" value="4Fe4S_Fe-S-bd"/>
</dbReference>
<feature type="domain" description="4Fe-4S ferredoxin-type" evidence="2">
    <location>
        <begin position="196"/>
        <end position="230"/>
    </location>
</feature>
<dbReference type="PROSITE" id="PS51379">
    <property type="entry name" value="4FE4S_FER_2"/>
    <property type="match status" value="1"/>
</dbReference>
<dbReference type="Pfam" id="PF04015">
    <property type="entry name" value="DUF362"/>
    <property type="match status" value="1"/>
</dbReference>
<feature type="region of interest" description="Disordered" evidence="1">
    <location>
        <begin position="419"/>
        <end position="441"/>
    </location>
</feature>
<evidence type="ECO:0000259" key="2">
    <source>
        <dbReference type="PROSITE" id="PS51379"/>
    </source>
</evidence>
<reference evidence="3 4" key="1">
    <citation type="submission" date="2020-08" db="EMBL/GenBank/DDBJ databases">
        <title>Bridging the membrane lipid divide: bacteria of the FCB group superphylum have the potential to synthesize archaeal ether lipids.</title>
        <authorList>
            <person name="Villanueva L."/>
            <person name="Von Meijenfeldt F.A.B."/>
            <person name="Westbye A.B."/>
            <person name="Yadav S."/>
            <person name="Hopmans E.C."/>
            <person name="Dutilh B.E."/>
            <person name="Sinninghe Damste J.S."/>
        </authorList>
    </citation>
    <scope>NUCLEOTIDE SEQUENCE [LARGE SCALE GENOMIC DNA]</scope>
    <source>
        <strain evidence="3">NIOZ-UU27</strain>
    </source>
</reference>
<dbReference type="SUPFAM" id="SSF54862">
    <property type="entry name" value="4Fe-4S ferredoxins"/>
    <property type="match status" value="1"/>
</dbReference>
<protein>
    <submittedName>
        <fullName evidence="3">DUF362 domain-containing protein</fullName>
    </submittedName>
</protein>
<dbReference type="InterPro" id="IPR007160">
    <property type="entry name" value="DUF362"/>
</dbReference>
<feature type="compositionally biased region" description="Polar residues" evidence="1">
    <location>
        <begin position="419"/>
        <end position="428"/>
    </location>
</feature>
<evidence type="ECO:0000256" key="1">
    <source>
        <dbReference type="SAM" id="MobiDB-lite"/>
    </source>
</evidence>
<organism evidence="3 4">
    <name type="scientific">Candidatus Desulfacyla euxinica</name>
    <dbReference type="NCBI Taxonomy" id="2841693"/>
    <lineage>
        <taxon>Bacteria</taxon>
        <taxon>Deltaproteobacteria</taxon>
        <taxon>Candidatus Desulfacyla</taxon>
    </lineage>
</organism>
<evidence type="ECO:0000313" key="3">
    <source>
        <dbReference type="EMBL" id="MBC8176643.1"/>
    </source>
</evidence>
<dbReference type="EMBL" id="JACNJD010000150">
    <property type="protein sequence ID" value="MBC8176643.1"/>
    <property type="molecule type" value="Genomic_DNA"/>
</dbReference>
<comment type="caution">
    <text evidence="3">The sequence shown here is derived from an EMBL/GenBank/DDBJ whole genome shotgun (WGS) entry which is preliminary data.</text>
</comment>
<dbReference type="AlphaFoldDB" id="A0A8J6MZF6"/>
<accession>A0A8J6MZF6</accession>
<dbReference type="Proteomes" id="UP000650524">
    <property type="component" value="Unassembled WGS sequence"/>
</dbReference>